<name>A0A060I4I5_RHIET</name>
<dbReference type="Proteomes" id="UP000027180">
    <property type="component" value="Chromosome"/>
</dbReference>
<evidence type="ECO:0000313" key="1">
    <source>
        <dbReference type="EMBL" id="AIC28614.1"/>
    </source>
</evidence>
<organism evidence="1 2">
    <name type="scientific">Rhizobium etli bv. mimosae str. IE4771</name>
    <dbReference type="NCBI Taxonomy" id="1432050"/>
    <lineage>
        <taxon>Bacteria</taxon>
        <taxon>Pseudomonadati</taxon>
        <taxon>Pseudomonadota</taxon>
        <taxon>Alphaproteobacteria</taxon>
        <taxon>Hyphomicrobiales</taxon>
        <taxon>Rhizobiaceae</taxon>
        <taxon>Rhizobium/Agrobacterium group</taxon>
        <taxon>Rhizobium</taxon>
    </lineage>
</organism>
<dbReference type="AlphaFoldDB" id="A0A060I4I5"/>
<dbReference type="RefSeq" id="WP_010045866.1">
    <property type="nucleotide sequence ID" value="NZ_CP006986.1"/>
</dbReference>
<proteinExistence type="predicted"/>
<dbReference type="OrthoDB" id="8289686at2"/>
<gene>
    <name evidence="1" type="ORF">IE4771_CH03534</name>
</gene>
<sequence>MNNQHPDGFTMIGLHKLAAQSGDGLVPELYELFQQHAERQRIYQNVTLFPTWEARMPGEATTRALGPAAANGNNILAFPSLAARAGKRKA</sequence>
<evidence type="ECO:0000313" key="2">
    <source>
        <dbReference type="Proteomes" id="UP000027180"/>
    </source>
</evidence>
<reference evidence="1 2" key="1">
    <citation type="submission" date="2013-12" db="EMBL/GenBank/DDBJ databases">
        <title>Complete genome sequence of Rhizobium etli bv. mimosae IE4771.</title>
        <authorList>
            <person name="Bustos P."/>
            <person name="Santamaria R.I."/>
            <person name="Lozano L."/>
            <person name="Ormeno-Orrillo E."/>
            <person name="Rogel M.A."/>
            <person name="Romero D."/>
            <person name="Cevallos M.A."/>
            <person name="Martinez-Romero E."/>
            <person name="Gonzalez V."/>
        </authorList>
    </citation>
    <scope>NUCLEOTIDE SEQUENCE [LARGE SCALE GENOMIC DNA]</scope>
    <source>
        <strain evidence="1 2">IE4771</strain>
    </source>
</reference>
<protein>
    <submittedName>
        <fullName evidence="1">Uncharacterized protein</fullName>
    </submittedName>
</protein>
<dbReference type="EMBL" id="CP006986">
    <property type="protein sequence ID" value="AIC28614.1"/>
    <property type="molecule type" value="Genomic_DNA"/>
</dbReference>
<accession>A0A060I4I5</accession>
<dbReference type="HOGENOM" id="CLU_2438692_0_0_5"/>
<dbReference type="KEGG" id="rei:IE4771_CH03534"/>